<dbReference type="CDD" id="cd04301">
    <property type="entry name" value="NAT_SF"/>
    <property type="match status" value="1"/>
</dbReference>
<accession>V6SRG8</accession>
<dbReference type="InterPro" id="IPR016181">
    <property type="entry name" value="Acyl_CoA_acyltransferase"/>
</dbReference>
<dbReference type="EMBL" id="AVGG01000003">
    <property type="protein sequence ID" value="ESU29054.1"/>
    <property type="molecule type" value="Genomic_DNA"/>
</dbReference>
<gene>
    <name evidence="4" type="ORF">FLJC2902T_10910</name>
</gene>
<dbReference type="InterPro" id="IPR050832">
    <property type="entry name" value="Bact_Acetyltransf"/>
</dbReference>
<dbReference type="STRING" id="1341181.FLJC2902T_10910"/>
<evidence type="ECO:0000259" key="3">
    <source>
        <dbReference type="PROSITE" id="PS51186"/>
    </source>
</evidence>
<dbReference type="Gene3D" id="3.40.630.30">
    <property type="match status" value="1"/>
</dbReference>
<reference evidence="4 5" key="1">
    <citation type="submission" date="2013-08" db="EMBL/GenBank/DDBJ databases">
        <title>Flavobacterium limnosediminis JC2902 genome sequencing.</title>
        <authorList>
            <person name="Lee K."/>
            <person name="Yi H."/>
            <person name="Park S."/>
            <person name="Chun J."/>
        </authorList>
    </citation>
    <scope>NUCLEOTIDE SEQUENCE [LARGE SCALE GENOMIC DNA]</scope>
    <source>
        <strain evidence="4 5">JC2902</strain>
    </source>
</reference>
<dbReference type="Proteomes" id="UP000018004">
    <property type="component" value="Unassembled WGS sequence"/>
</dbReference>
<dbReference type="PATRIC" id="fig|1341181.4.peg.1081"/>
<dbReference type="Pfam" id="PF00583">
    <property type="entry name" value="Acetyltransf_1"/>
    <property type="match status" value="1"/>
</dbReference>
<protein>
    <submittedName>
        <fullName evidence="4">GCN5-like N-acetyltransferase</fullName>
    </submittedName>
</protein>
<comment type="caution">
    <text evidence="4">The sequence shown here is derived from an EMBL/GenBank/DDBJ whole genome shotgun (WGS) entry which is preliminary data.</text>
</comment>
<keyword evidence="5" id="KW-1185">Reference proteome</keyword>
<proteinExistence type="predicted"/>
<feature type="domain" description="N-acetyltransferase" evidence="3">
    <location>
        <begin position="1"/>
        <end position="142"/>
    </location>
</feature>
<organism evidence="4 5">
    <name type="scientific">Flavobacterium limnosediminis JC2902</name>
    <dbReference type="NCBI Taxonomy" id="1341181"/>
    <lineage>
        <taxon>Bacteria</taxon>
        <taxon>Pseudomonadati</taxon>
        <taxon>Bacteroidota</taxon>
        <taxon>Flavobacteriia</taxon>
        <taxon>Flavobacteriales</taxon>
        <taxon>Flavobacteriaceae</taxon>
        <taxon>Flavobacterium</taxon>
    </lineage>
</organism>
<evidence type="ECO:0000256" key="2">
    <source>
        <dbReference type="ARBA" id="ARBA00023315"/>
    </source>
</evidence>
<dbReference type="RefSeq" id="WP_023572064.1">
    <property type="nucleotide sequence ID" value="NZ_AVGG01000003.1"/>
</dbReference>
<dbReference type="SUPFAM" id="SSF55729">
    <property type="entry name" value="Acyl-CoA N-acyltransferases (Nat)"/>
    <property type="match status" value="1"/>
</dbReference>
<dbReference type="GO" id="GO:0016747">
    <property type="term" value="F:acyltransferase activity, transferring groups other than amino-acyl groups"/>
    <property type="evidence" value="ECO:0007669"/>
    <property type="project" value="InterPro"/>
</dbReference>
<evidence type="ECO:0000313" key="5">
    <source>
        <dbReference type="Proteomes" id="UP000018004"/>
    </source>
</evidence>
<dbReference type="eggNOG" id="COG0456">
    <property type="taxonomic scope" value="Bacteria"/>
</dbReference>
<dbReference type="PROSITE" id="PS51186">
    <property type="entry name" value="GNAT"/>
    <property type="match status" value="1"/>
</dbReference>
<dbReference type="PANTHER" id="PTHR43877">
    <property type="entry name" value="AMINOALKYLPHOSPHONATE N-ACETYLTRANSFERASE-RELATED-RELATED"/>
    <property type="match status" value="1"/>
</dbReference>
<name>V6SRG8_9FLAO</name>
<keyword evidence="2" id="KW-0012">Acyltransferase</keyword>
<evidence type="ECO:0000313" key="4">
    <source>
        <dbReference type="EMBL" id="ESU29054.1"/>
    </source>
</evidence>
<dbReference type="OrthoDB" id="7356080at2"/>
<keyword evidence="1 4" id="KW-0808">Transferase</keyword>
<sequence length="149" mass="17061">MTFREATIEDIKQIQVVRNSVKENTLSNPALVTDSDCEEFLTQRGKGWVCEVNNQIVGFAIADLKENNIWALFLQPEFEGKGIGTKLQQIMLDWYFSTGKESVWLGTAPGTRAEAFYRKSGWTQNGMHGGNEVKFEMSKEQWKKNRLSY</sequence>
<dbReference type="InterPro" id="IPR000182">
    <property type="entry name" value="GNAT_dom"/>
</dbReference>
<dbReference type="AlphaFoldDB" id="V6SRG8"/>
<evidence type="ECO:0000256" key="1">
    <source>
        <dbReference type="ARBA" id="ARBA00022679"/>
    </source>
</evidence>